<organism evidence="2 3">
    <name type="scientific">Alicyclobacillus cycloheptanicus</name>
    <dbReference type="NCBI Taxonomy" id="1457"/>
    <lineage>
        <taxon>Bacteria</taxon>
        <taxon>Bacillati</taxon>
        <taxon>Bacillota</taxon>
        <taxon>Bacilli</taxon>
        <taxon>Bacillales</taxon>
        <taxon>Alicyclobacillaceae</taxon>
        <taxon>Alicyclobacillus</taxon>
    </lineage>
</organism>
<sequence length="584" mass="64142">MGNPIIEAVTPAGVGFQPNHLYFGDQYGKVLLVTNYPPRVGIGWLSRVGQIPGVVLSVHTTPTDPTALIKQINISIGELGARLEQGSNALVRQRTEQALQDAQTLLRTIDQEQQQVYYVTVTILVLAATQEELSRRVNRVQSSAAAQGMRARVLTFAQEQGLRATSPWAELPVDVPGQRNMPAETIAAMLPFTKHGLNTGTGVIIGRDADSGLVLLDHWGSEGANTTNANMAVLGIPGGGKSYSVKVEMLRHYAQGVQFIVVDPEREYGGICESLGGDWIDTTGDGGRINPLQVLPLLDESATSGSTTRGPLASHLQFFRGFIAAYLQDLTQTEMAALEEAVTEVYKTHGIDWHTDPSTVEKWPTMADLYEYLQTHYEDSRLPLLLRSAAVGADAAIWQGQTTVTTNSDLTVLDIYGLRDAADNVKRAQYYLTTYYAWYLVRRARSSSRHIVMVIDEAYLLIDERNPATLQFVFEVAKRIRKYGPPPIGAGLWLITQNVSDFLSGSAKSYGEAIFGSCDYKLLMRLGERDLERLIPLLKLSEAEQTLLTNAKRGEGLLLAGRDRVRLKTEATELEHRIITGGDG</sequence>
<dbReference type="InterPro" id="IPR027417">
    <property type="entry name" value="P-loop_NTPase"/>
</dbReference>
<name>A0ABT9XK01_9BACL</name>
<dbReference type="PANTHER" id="PTHR30121">
    <property type="entry name" value="UNCHARACTERIZED PROTEIN YJGR-RELATED"/>
    <property type="match status" value="1"/>
</dbReference>
<evidence type="ECO:0000259" key="1">
    <source>
        <dbReference type="Pfam" id="PF19044"/>
    </source>
</evidence>
<accession>A0ABT9XK01</accession>
<dbReference type="Gene3D" id="3.40.50.300">
    <property type="entry name" value="P-loop containing nucleotide triphosphate hydrolases"/>
    <property type="match status" value="2"/>
</dbReference>
<dbReference type="PANTHER" id="PTHR30121:SF6">
    <property type="entry name" value="SLR6007 PROTEIN"/>
    <property type="match status" value="1"/>
</dbReference>
<dbReference type="EMBL" id="JAUSTP010000021">
    <property type="protein sequence ID" value="MDQ0190632.1"/>
    <property type="molecule type" value="Genomic_DNA"/>
</dbReference>
<dbReference type="SUPFAM" id="SSF52540">
    <property type="entry name" value="P-loop containing nucleoside triphosphate hydrolases"/>
    <property type="match status" value="1"/>
</dbReference>
<evidence type="ECO:0000313" key="3">
    <source>
        <dbReference type="Proteomes" id="UP001232973"/>
    </source>
</evidence>
<comment type="caution">
    <text evidence="2">The sequence shown here is derived from an EMBL/GenBank/DDBJ whole genome shotgun (WGS) entry which is preliminary data.</text>
</comment>
<dbReference type="Pfam" id="PF19044">
    <property type="entry name" value="P-loop_TraG"/>
    <property type="match status" value="1"/>
</dbReference>
<dbReference type="Proteomes" id="UP001232973">
    <property type="component" value="Unassembled WGS sequence"/>
</dbReference>
<dbReference type="RefSeq" id="WP_274456603.1">
    <property type="nucleotide sequence ID" value="NZ_CP067097.1"/>
</dbReference>
<feature type="domain" description="TraG P-loop" evidence="1">
    <location>
        <begin position="224"/>
        <end position="379"/>
    </location>
</feature>
<dbReference type="CDD" id="cd01127">
    <property type="entry name" value="TrwB_TraG_TraD_VirD4"/>
    <property type="match status" value="1"/>
</dbReference>
<reference evidence="2 3" key="1">
    <citation type="submission" date="2023-07" db="EMBL/GenBank/DDBJ databases">
        <title>Genomic Encyclopedia of Type Strains, Phase IV (KMG-IV): sequencing the most valuable type-strain genomes for metagenomic binning, comparative biology and taxonomic classification.</title>
        <authorList>
            <person name="Goeker M."/>
        </authorList>
    </citation>
    <scope>NUCLEOTIDE SEQUENCE [LARGE SCALE GENOMIC DNA]</scope>
    <source>
        <strain evidence="2 3">DSM 4006</strain>
    </source>
</reference>
<dbReference type="InterPro" id="IPR043964">
    <property type="entry name" value="P-loop_TraG"/>
</dbReference>
<evidence type="ECO:0000313" key="2">
    <source>
        <dbReference type="EMBL" id="MDQ0190632.1"/>
    </source>
</evidence>
<dbReference type="Gene3D" id="1.10.8.730">
    <property type="match status" value="1"/>
</dbReference>
<proteinExistence type="predicted"/>
<dbReference type="InterPro" id="IPR051162">
    <property type="entry name" value="T4SS_component"/>
</dbReference>
<keyword evidence="3" id="KW-1185">Reference proteome</keyword>
<protein>
    <submittedName>
        <fullName evidence="2">Type IV secretory pathway VirB4 component</fullName>
    </submittedName>
</protein>
<gene>
    <name evidence="2" type="ORF">J2S03_002499</name>
</gene>